<keyword evidence="1" id="KW-0472">Membrane</keyword>
<keyword evidence="2" id="KW-0378">Hydrolase</keyword>
<evidence type="ECO:0000256" key="1">
    <source>
        <dbReference type="SAM" id="Phobius"/>
    </source>
</evidence>
<dbReference type="InterPro" id="IPR007404">
    <property type="entry name" value="YdjM-like"/>
</dbReference>
<feature type="transmembrane region" description="Helical" evidence="1">
    <location>
        <begin position="66"/>
        <end position="84"/>
    </location>
</feature>
<organism evidence="2 3">
    <name type="scientific">Aquitalea aquatica</name>
    <dbReference type="NCBI Taxonomy" id="3044273"/>
    <lineage>
        <taxon>Bacteria</taxon>
        <taxon>Pseudomonadati</taxon>
        <taxon>Pseudomonadota</taxon>
        <taxon>Betaproteobacteria</taxon>
        <taxon>Neisseriales</taxon>
        <taxon>Chromobacteriaceae</taxon>
        <taxon>Aquitalea</taxon>
    </lineage>
</organism>
<reference evidence="2 3" key="1">
    <citation type="submission" date="2020-07" db="EMBL/GenBank/DDBJ databases">
        <title>Draft genome sequence of violacein-producing bacteria and related species.</title>
        <authorList>
            <person name="Wilson H.S."/>
            <person name="De Leon M.E."/>
        </authorList>
    </citation>
    <scope>NUCLEOTIDE SEQUENCE [LARGE SCALE GENOMIC DNA]</scope>
    <source>
        <strain evidence="2 3">HSC-21Su07</strain>
    </source>
</reference>
<name>A0A838XVA4_9NEIS</name>
<keyword evidence="1" id="KW-1133">Transmembrane helix</keyword>
<dbReference type="EMBL" id="JACERN010000003">
    <property type="protein sequence ID" value="MBA4707070.1"/>
    <property type="molecule type" value="Genomic_DNA"/>
</dbReference>
<feature type="transmembrane region" description="Helical" evidence="1">
    <location>
        <begin position="91"/>
        <end position="112"/>
    </location>
</feature>
<feature type="transmembrane region" description="Helical" evidence="1">
    <location>
        <begin position="158"/>
        <end position="176"/>
    </location>
</feature>
<comment type="caution">
    <text evidence="2">The sequence shown here is derived from an EMBL/GenBank/DDBJ whole genome shotgun (WGS) entry which is preliminary data.</text>
</comment>
<dbReference type="PANTHER" id="PTHR35531">
    <property type="entry name" value="INNER MEMBRANE PROTEIN YBCI-RELATED"/>
    <property type="match status" value="1"/>
</dbReference>
<accession>A0A838XVA4</accession>
<gene>
    <name evidence="2" type="ORF">H2Z84_01545</name>
</gene>
<dbReference type="AlphaFoldDB" id="A0A838XVA4"/>
<dbReference type="GO" id="GO:0016787">
    <property type="term" value="F:hydrolase activity"/>
    <property type="evidence" value="ECO:0007669"/>
    <property type="project" value="UniProtKB-KW"/>
</dbReference>
<sequence length="187" mass="20550">MPTVISHALAGATLLRLAGTGTASASRADGLKVLLLCAAAAMLPDLDVVTFKLGIPYASPWGHRGVSHSLLLALLAALLLTACSRGLWRRLGWSLHSACLLLFAVIASHAGLDMLTDATHGPALFMPFDMQRYLLPWRPIEGAPISPRLWLTAKGWRVVYTELLYVWLPCLMLWLLRVRFARRKEQA</sequence>
<keyword evidence="1" id="KW-0812">Transmembrane</keyword>
<dbReference type="RefSeq" id="WP_181834403.1">
    <property type="nucleotide sequence ID" value="NZ_JACERN010000003.1"/>
</dbReference>
<dbReference type="Proteomes" id="UP000545606">
    <property type="component" value="Unassembled WGS sequence"/>
</dbReference>
<protein>
    <submittedName>
        <fullName evidence="2">Metal-dependent hydrolase</fullName>
    </submittedName>
</protein>
<keyword evidence="3" id="KW-1185">Reference proteome</keyword>
<evidence type="ECO:0000313" key="3">
    <source>
        <dbReference type="Proteomes" id="UP000545606"/>
    </source>
</evidence>
<evidence type="ECO:0000313" key="2">
    <source>
        <dbReference type="EMBL" id="MBA4707070.1"/>
    </source>
</evidence>
<dbReference type="PANTHER" id="PTHR35531:SF1">
    <property type="entry name" value="INNER MEMBRANE PROTEIN YBCI-RELATED"/>
    <property type="match status" value="1"/>
</dbReference>
<proteinExistence type="predicted"/>
<dbReference type="Pfam" id="PF04307">
    <property type="entry name" value="YdjM"/>
    <property type="match status" value="1"/>
</dbReference>